<dbReference type="Proteomes" id="UP000190648">
    <property type="component" value="Unassembled WGS sequence"/>
</dbReference>
<evidence type="ECO:0000313" key="2">
    <source>
        <dbReference type="Proteomes" id="UP000190648"/>
    </source>
</evidence>
<comment type="caution">
    <text evidence="1">The sequence shown here is derived from an EMBL/GenBank/DDBJ whole genome shotgun (WGS) entry which is preliminary data.</text>
</comment>
<organism evidence="1 2">
    <name type="scientific">Patagioenas fasciata monilis</name>
    <dbReference type="NCBI Taxonomy" id="372326"/>
    <lineage>
        <taxon>Eukaryota</taxon>
        <taxon>Metazoa</taxon>
        <taxon>Chordata</taxon>
        <taxon>Craniata</taxon>
        <taxon>Vertebrata</taxon>
        <taxon>Euteleostomi</taxon>
        <taxon>Archelosauria</taxon>
        <taxon>Archosauria</taxon>
        <taxon>Dinosauria</taxon>
        <taxon>Saurischia</taxon>
        <taxon>Theropoda</taxon>
        <taxon>Coelurosauria</taxon>
        <taxon>Aves</taxon>
        <taxon>Neognathae</taxon>
        <taxon>Neoaves</taxon>
        <taxon>Columbimorphae</taxon>
        <taxon>Columbiformes</taxon>
        <taxon>Columbidae</taxon>
        <taxon>Patagioenas</taxon>
    </lineage>
</organism>
<evidence type="ECO:0000313" key="1">
    <source>
        <dbReference type="EMBL" id="OPJ73120.1"/>
    </source>
</evidence>
<proteinExistence type="predicted"/>
<name>A0A1V4JLT2_PATFA</name>
<reference evidence="1 2" key="1">
    <citation type="submission" date="2016-02" db="EMBL/GenBank/DDBJ databases">
        <title>Band-tailed pigeon sequencing and assembly.</title>
        <authorList>
            <person name="Soares A.E."/>
            <person name="Novak B.J."/>
            <person name="Rice E.S."/>
            <person name="O'Connell B."/>
            <person name="Chang D."/>
            <person name="Weber S."/>
            <person name="Shapiro B."/>
        </authorList>
    </citation>
    <scope>NUCLEOTIDE SEQUENCE [LARGE SCALE GENOMIC DNA]</scope>
    <source>
        <strain evidence="1">BTP2013</strain>
        <tissue evidence="1">Blood</tissue>
    </source>
</reference>
<dbReference type="EMBL" id="LSYS01006902">
    <property type="protein sequence ID" value="OPJ73120.1"/>
    <property type="molecule type" value="Genomic_DNA"/>
</dbReference>
<sequence>MNKLVPACEQKVTRILQKPIRAQKSWQALSCIEDEIMTPLTLMGVMPLAERYQLHIKETRTNVDGSVMCNICCYSFPWLTMT</sequence>
<accession>A0A1V4JLT2</accession>
<dbReference type="AlphaFoldDB" id="A0A1V4JLT2"/>
<protein>
    <submittedName>
        <fullName evidence="1">Uncharacterized protein</fullName>
    </submittedName>
</protein>
<gene>
    <name evidence="1" type="ORF">AV530_005528</name>
</gene>
<keyword evidence="2" id="KW-1185">Reference proteome</keyword>